<dbReference type="RefSeq" id="WP_004030418.1">
    <property type="nucleotide sequence ID" value="NZ_AMPO01000004.1"/>
</dbReference>
<accession>K2RT84</accession>
<dbReference type="Proteomes" id="UP000007360">
    <property type="component" value="Unassembled WGS sequence"/>
</dbReference>
<evidence type="ECO:0000313" key="1">
    <source>
        <dbReference type="EMBL" id="EKF85970.1"/>
    </source>
</evidence>
<evidence type="ECO:0000313" key="2">
    <source>
        <dbReference type="Proteomes" id="UP000007360"/>
    </source>
</evidence>
<keyword evidence="2" id="KW-1185">Reference proteome</keyword>
<name>K2RT84_METFP</name>
<gene>
    <name evidence="1" type="ORF">A994_05771</name>
</gene>
<proteinExistence type="predicted"/>
<sequence>MTPGKLEKTKEEAKMLDKNALLGNTILKYHSILKYPTILNYVYYLNGKDKFKTKIVEFQLENTPLQTI</sequence>
<dbReference type="PATRIC" id="fig|1204725.3.peg.1160"/>
<reference evidence="1 2" key="1">
    <citation type="journal article" date="2012" name="J. Bacteriol.">
        <title>Draft genome sequence of Methanobacterium formicicum DSM 3637, an archaebacterium isolated from the methane producer amoeba Pelomyxa palustris.</title>
        <authorList>
            <person name="Gutierrez G."/>
        </authorList>
    </citation>
    <scope>NUCLEOTIDE SEQUENCE [LARGE SCALE GENOMIC DNA]</scope>
    <source>
        <strain evidence="2">DSM 3637 / PP1</strain>
    </source>
</reference>
<dbReference type="EMBL" id="AMPO01000004">
    <property type="protein sequence ID" value="EKF85970.1"/>
    <property type="molecule type" value="Genomic_DNA"/>
</dbReference>
<comment type="caution">
    <text evidence="1">The sequence shown here is derived from an EMBL/GenBank/DDBJ whole genome shotgun (WGS) entry which is preliminary data.</text>
</comment>
<dbReference type="AlphaFoldDB" id="K2RT84"/>
<protein>
    <submittedName>
        <fullName evidence="1">Uncharacterized protein</fullName>
    </submittedName>
</protein>
<organism evidence="1 2">
    <name type="scientific">Methanobacterium formicicum (strain DSM 3637 / PP1)</name>
    <dbReference type="NCBI Taxonomy" id="1204725"/>
    <lineage>
        <taxon>Archaea</taxon>
        <taxon>Methanobacteriati</taxon>
        <taxon>Methanobacteriota</taxon>
        <taxon>Methanomada group</taxon>
        <taxon>Methanobacteria</taxon>
        <taxon>Methanobacteriales</taxon>
        <taxon>Methanobacteriaceae</taxon>
        <taxon>Methanobacterium</taxon>
    </lineage>
</organism>